<dbReference type="EMBL" id="AP019774">
    <property type="protein sequence ID" value="BCD69463.1"/>
    <property type="molecule type" value="Genomic_DNA"/>
</dbReference>
<protein>
    <submittedName>
        <fullName evidence="3">Uncharacterized protein</fullName>
    </submittedName>
</protein>
<organism evidence="3 4">
    <name type="scientific">Helicobacter suis</name>
    <dbReference type="NCBI Taxonomy" id="104628"/>
    <lineage>
        <taxon>Bacteria</taxon>
        <taxon>Pseudomonadati</taxon>
        <taxon>Campylobacterota</taxon>
        <taxon>Epsilonproteobacteria</taxon>
        <taxon>Campylobacterales</taxon>
        <taxon>Helicobacteraceae</taxon>
        <taxon>Helicobacter</taxon>
    </lineage>
</organism>
<evidence type="ECO:0000313" key="5">
    <source>
        <dbReference type="Proteomes" id="UP000509742"/>
    </source>
</evidence>
<dbReference type="EMBL" id="AP023036">
    <property type="protein sequence ID" value="BCD45069.1"/>
    <property type="molecule type" value="Genomic_DNA"/>
</dbReference>
<evidence type="ECO:0000256" key="1">
    <source>
        <dbReference type="SAM" id="Phobius"/>
    </source>
</evidence>
<reference evidence="3 4" key="1">
    <citation type="submission" date="2019-06" db="EMBL/GenBank/DDBJ databases">
        <title>Complete genome sequence of Helicobacter suis SNTW101c.</title>
        <authorList>
            <person name="Rimbara E."/>
            <person name="Suzuki M."/>
            <person name="Matsui H."/>
            <person name="Nakamura M."/>
            <person name="Mori S."/>
            <person name="Shibayama K."/>
        </authorList>
    </citation>
    <scope>NUCLEOTIDE SEQUENCE [LARGE SCALE GENOMIC DNA]</scope>
    <source>
        <strain evidence="3 4">SNTW101c</strain>
    </source>
</reference>
<name>A0A6J4CXM9_9HELI</name>
<dbReference type="Proteomes" id="UP000509742">
    <property type="component" value="Chromosome"/>
</dbReference>
<evidence type="ECO:0000313" key="4">
    <source>
        <dbReference type="Proteomes" id="UP000317935"/>
    </source>
</evidence>
<reference evidence="2 5" key="2">
    <citation type="submission" date="2020-04" db="EMBL/GenBank/DDBJ databases">
        <title>Genomic analysis of gastric non-Helicobacter pylori Helicobacters isolated in Japan.</title>
        <authorList>
            <person name="Suzuki M."/>
            <person name="Rimbara E."/>
        </authorList>
    </citation>
    <scope>NUCLEOTIDE SEQUENCE [LARGE SCALE GENOMIC DNA]</scope>
    <source>
        <strain evidence="2 5">NHP19-0020</strain>
    </source>
</reference>
<evidence type="ECO:0000313" key="2">
    <source>
        <dbReference type="EMBL" id="BCD45069.1"/>
    </source>
</evidence>
<keyword evidence="5" id="KW-1185">Reference proteome</keyword>
<dbReference type="AlphaFoldDB" id="A0A6J4CXM9"/>
<accession>A0A6J4CXM9</accession>
<keyword evidence="1" id="KW-1133">Transmembrane helix</keyword>
<sequence>MSFLPILLIDFFALLLPGPDFLIVSSYALKTNFKSAFLVVCGVSLGCFFLDYSLIKWIKNGFRGFPSHENFINSLWHVLSVLSSVPALKEFKAKREF</sequence>
<keyword evidence="1" id="KW-0472">Membrane</keyword>
<keyword evidence="1" id="KW-0812">Transmembrane</keyword>
<evidence type="ECO:0000313" key="3">
    <source>
        <dbReference type="EMBL" id="BCD69463.1"/>
    </source>
</evidence>
<feature type="transmembrane region" description="Helical" evidence="1">
    <location>
        <begin position="36"/>
        <end position="58"/>
    </location>
</feature>
<feature type="transmembrane region" description="Helical" evidence="1">
    <location>
        <begin position="6"/>
        <end position="29"/>
    </location>
</feature>
<dbReference type="Proteomes" id="UP000317935">
    <property type="component" value="Chromosome"/>
</dbReference>
<proteinExistence type="predicted"/>
<gene>
    <name evidence="2" type="ORF">NHP190020_01080</name>
    <name evidence="3" type="ORF">SNTW_01080</name>
</gene>